<comment type="caution">
    <text evidence="1">The sequence shown here is derived from an EMBL/GenBank/DDBJ whole genome shotgun (WGS) entry which is preliminary data.</text>
</comment>
<proteinExistence type="predicted"/>
<dbReference type="AlphaFoldDB" id="A0A0F9FKN7"/>
<name>A0A0F9FKN7_9ZZZZ</name>
<evidence type="ECO:0000313" key="1">
    <source>
        <dbReference type="EMBL" id="KKL86838.1"/>
    </source>
</evidence>
<sequence length="46" mass="5624">EKEDRQFHMLCNSRQRIIDEYEGPKGDELLSQLDELREVLAKKYYH</sequence>
<organism evidence="1">
    <name type="scientific">marine sediment metagenome</name>
    <dbReference type="NCBI Taxonomy" id="412755"/>
    <lineage>
        <taxon>unclassified sequences</taxon>
        <taxon>metagenomes</taxon>
        <taxon>ecological metagenomes</taxon>
    </lineage>
</organism>
<gene>
    <name evidence="1" type="ORF">LCGC14_1940750</name>
</gene>
<dbReference type="EMBL" id="LAZR01021001">
    <property type="protein sequence ID" value="KKL86838.1"/>
    <property type="molecule type" value="Genomic_DNA"/>
</dbReference>
<reference evidence="1" key="1">
    <citation type="journal article" date="2015" name="Nature">
        <title>Complex archaea that bridge the gap between prokaryotes and eukaryotes.</title>
        <authorList>
            <person name="Spang A."/>
            <person name="Saw J.H."/>
            <person name="Jorgensen S.L."/>
            <person name="Zaremba-Niedzwiedzka K."/>
            <person name="Martijn J."/>
            <person name="Lind A.E."/>
            <person name="van Eijk R."/>
            <person name="Schleper C."/>
            <person name="Guy L."/>
            <person name="Ettema T.J."/>
        </authorList>
    </citation>
    <scope>NUCLEOTIDE SEQUENCE</scope>
</reference>
<feature type="non-terminal residue" evidence="1">
    <location>
        <position position="1"/>
    </location>
</feature>
<protein>
    <submittedName>
        <fullName evidence="1">Uncharacterized protein</fullName>
    </submittedName>
</protein>
<accession>A0A0F9FKN7</accession>